<organism evidence="4 5">
    <name type="scientific">Kitasatospora phosalacinea</name>
    <dbReference type="NCBI Taxonomy" id="2065"/>
    <lineage>
        <taxon>Bacteria</taxon>
        <taxon>Bacillati</taxon>
        <taxon>Actinomycetota</taxon>
        <taxon>Actinomycetes</taxon>
        <taxon>Kitasatosporales</taxon>
        <taxon>Streptomycetaceae</taxon>
        <taxon>Kitasatospora</taxon>
    </lineage>
</organism>
<proteinExistence type="inferred from homology"/>
<name>A0A9W6Q6D9_9ACTN</name>
<keyword evidence="2" id="KW-0378">Hydrolase</keyword>
<dbReference type="RefSeq" id="WP_285736582.1">
    <property type="nucleotide sequence ID" value="NZ_BSSA01000009.1"/>
</dbReference>
<dbReference type="InterPro" id="IPR001031">
    <property type="entry name" value="Thioesterase"/>
</dbReference>
<gene>
    <name evidence="4" type="ORF">Kpho02_30610</name>
</gene>
<dbReference type="Gene3D" id="3.40.50.1820">
    <property type="entry name" value="alpha/beta hydrolase"/>
    <property type="match status" value="1"/>
</dbReference>
<dbReference type="PANTHER" id="PTHR11487">
    <property type="entry name" value="THIOESTERASE"/>
    <property type="match status" value="1"/>
</dbReference>
<comment type="similarity">
    <text evidence="1">Belongs to the thioesterase family.</text>
</comment>
<dbReference type="PANTHER" id="PTHR11487:SF0">
    <property type="entry name" value="S-ACYL FATTY ACID SYNTHASE THIOESTERASE, MEDIUM CHAIN"/>
    <property type="match status" value="1"/>
</dbReference>
<evidence type="ECO:0000256" key="2">
    <source>
        <dbReference type="ARBA" id="ARBA00022801"/>
    </source>
</evidence>
<dbReference type="InterPro" id="IPR012223">
    <property type="entry name" value="TEII"/>
</dbReference>
<dbReference type="SMART" id="SM00824">
    <property type="entry name" value="PKS_TE"/>
    <property type="match status" value="1"/>
</dbReference>
<evidence type="ECO:0000313" key="5">
    <source>
        <dbReference type="Proteomes" id="UP001165041"/>
    </source>
</evidence>
<evidence type="ECO:0000256" key="1">
    <source>
        <dbReference type="ARBA" id="ARBA00007169"/>
    </source>
</evidence>
<reference evidence="4" key="1">
    <citation type="submission" date="2023-02" db="EMBL/GenBank/DDBJ databases">
        <title>Kitasatospora phosalacinea NBRC 14627.</title>
        <authorList>
            <person name="Ichikawa N."/>
            <person name="Sato H."/>
            <person name="Tonouchi N."/>
        </authorList>
    </citation>
    <scope>NUCLEOTIDE SEQUENCE</scope>
    <source>
        <strain evidence="4">NBRC 14627</strain>
    </source>
</reference>
<dbReference type="AlphaFoldDB" id="A0A9W6Q6D9"/>
<protein>
    <submittedName>
        <fullName evidence="4">Thioesterase</fullName>
    </submittedName>
</protein>
<evidence type="ECO:0000313" key="4">
    <source>
        <dbReference type="EMBL" id="GLW70762.1"/>
    </source>
</evidence>
<dbReference type="Pfam" id="PF00975">
    <property type="entry name" value="Thioesterase"/>
    <property type="match status" value="1"/>
</dbReference>
<accession>A0A9W6Q6D9</accession>
<dbReference type="GO" id="GO:0008610">
    <property type="term" value="P:lipid biosynthetic process"/>
    <property type="evidence" value="ECO:0007669"/>
    <property type="project" value="TreeGrafter"/>
</dbReference>
<comment type="caution">
    <text evidence="4">The sequence shown here is derived from an EMBL/GenBank/DDBJ whole genome shotgun (WGS) entry which is preliminary data.</text>
</comment>
<dbReference type="EMBL" id="BSSA01000009">
    <property type="protein sequence ID" value="GLW70762.1"/>
    <property type="molecule type" value="Genomic_DNA"/>
</dbReference>
<feature type="domain" description="Thioesterase TesA-like" evidence="3">
    <location>
        <begin position="29"/>
        <end position="255"/>
    </location>
</feature>
<dbReference type="Proteomes" id="UP001165041">
    <property type="component" value="Unassembled WGS sequence"/>
</dbReference>
<dbReference type="SUPFAM" id="SSF53474">
    <property type="entry name" value="alpha/beta-Hydrolases"/>
    <property type="match status" value="1"/>
</dbReference>
<evidence type="ECO:0000259" key="3">
    <source>
        <dbReference type="SMART" id="SM00824"/>
    </source>
</evidence>
<dbReference type="InterPro" id="IPR020802">
    <property type="entry name" value="TesA-like"/>
</dbReference>
<dbReference type="InterPro" id="IPR029058">
    <property type="entry name" value="AB_hydrolase_fold"/>
</dbReference>
<sequence length="259" mass="28836">MTGSGPRAGVDRWLPVLRPARRARRLRLVCLPYAGGSPDLFRPWADQLDHEVELLALRLPGRGVRLREPLYDSWEPLVEDVFAALVEAGVAAEPHAFFGHSFGARLAYELADRAAREFPGATRRLFVSGSRSPEHPQHRPLLHEMAPDAYLDAVRAMGGTPAEVLDDPAVMRLFLPTMRAEMRLAEIWSRPPGQPRLDVPITAMYGRDDPVDGRAATAGWRRHSLRPSELLELPGGHFFLDTHRDLLLATINARLVSTA</sequence>
<dbReference type="GO" id="GO:0016787">
    <property type="term" value="F:hydrolase activity"/>
    <property type="evidence" value="ECO:0007669"/>
    <property type="project" value="UniProtKB-KW"/>
</dbReference>